<organism evidence="2 3">
    <name type="scientific">Aliikangiella marina</name>
    <dbReference type="NCBI Taxonomy" id="1712262"/>
    <lineage>
        <taxon>Bacteria</taxon>
        <taxon>Pseudomonadati</taxon>
        <taxon>Pseudomonadota</taxon>
        <taxon>Gammaproteobacteria</taxon>
        <taxon>Oceanospirillales</taxon>
        <taxon>Pleioneaceae</taxon>
        <taxon>Aliikangiella</taxon>
    </lineage>
</organism>
<dbReference type="GO" id="GO:0016787">
    <property type="term" value="F:hydrolase activity"/>
    <property type="evidence" value="ECO:0007669"/>
    <property type="project" value="UniProtKB-KW"/>
</dbReference>
<dbReference type="SMART" id="SM00855">
    <property type="entry name" value="PGAM"/>
    <property type="match status" value="1"/>
</dbReference>
<dbReference type="Proteomes" id="UP000317839">
    <property type="component" value="Unassembled WGS sequence"/>
</dbReference>
<evidence type="ECO:0000313" key="3">
    <source>
        <dbReference type="Proteomes" id="UP000317839"/>
    </source>
</evidence>
<evidence type="ECO:0000256" key="1">
    <source>
        <dbReference type="ARBA" id="ARBA00022801"/>
    </source>
</evidence>
<protein>
    <submittedName>
        <fullName evidence="2">Histidine phosphatase family protein</fullName>
    </submittedName>
</protein>
<dbReference type="SUPFAM" id="SSF53254">
    <property type="entry name" value="Phosphoglycerate mutase-like"/>
    <property type="match status" value="1"/>
</dbReference>
<sequence length="232" mass="26654">MATVYLVRHGQASFDSDDYDKLSDLGFQQARHLGLHLTRRLQPDMIFSGTMRRHQETAHSVLEAFEHIDSQGLQLMSEWNEFDHQNVIAALNPDWADSSVFRQHIYQHQNPEHYFLELFAKGIARWVSGEYDEQYNEPWQAFKERTLRAIDKVIEALPDKGRAIVFTSGGPISCVTQNLLSIPDHFLLNMNKSLVNCGVTKIAVTSLGRQVSSLNDHSSFDSEEHRHLITYK</sequence>
<keyword evidence="1" id="KW-0378">Hydrolase</keyword>
<dbReference type="Gene3D" id="3.40.50.1240">
    <property type="entry name" value="Phosphoglycerate mutase-like"/>
    <property type="match status" value="1"/>
</dbReference>
<name>A0A545TH85_9GAMM</name>
<dbReference type="InterPro" id="IPR029033">
    <property type="entry name" value="His_PPase_superfam"/>
</dbReference>
<evidence type="ECO:0000313" key="2">
    <source>
        <dbReference type="EMBL" id="TQV76594.1"/>
    </source>
</evidence>
<dbReference type="CDD" id="cd07067">
    <property type="entry name" value="HP_PGM_like"/>
    <property type="match status" value="1"/>
</dbReference>
<dbReference type="InterPro" id="IPR051021">
    <property type="entry name" value="Mito_Ser/Thr_phosphatase"/>
</dbReference>
<dbReference type="EMBL" id="VIKR01000001">
    <property type="protein sequence ID" value="TQV76594.1"/>
    <property type="molecule type" value="Genomic_DNA"/>
</dbReference>
<keyword evidence="3" id="KW-1185">Reference proteome</keyword>
<dbReference type="RefSeq" id="WP_142887954.1">
    <property type="nucleotide sequence ID" value="NZ_VIKR01000001.1"/>
</dbReference>
<dbReference type="InterPro" id="IPR013078">
    <property type="entry name" value="His_Pase_superF_clade-1"/>
</dbReference>
<dbReference type="PANTHER" id="PTHR20935:SF0">
    <property type="entry name" value="SERINE_THREONINE-PROTEIN PHOSPHATASE PGAM5, MITOCHONDRIAL"/>
    <property type="match status" value="1"/>
</dbReference>
<reference evidence="2 3" key="1">
    <citation type="submission" date="2019-06" db="EMBL/GenBank/DDBJ databases">
        <title>Draft genome of Aliikangiella marina GYP-15.</title>
        <authorList>
            <person name="Wang G."/>
        </authorList>
    </citation>
    <scope>NUCLEOTIDE SEQUENCE [LARGE SCALE GENOMIC DNA]</scope>
    <source>
        <strain evidence="2 3">GYP-15</strain>
    </source>
</reference>
<dbReference type="OrthoDB" id="280692at2"/>
<proteinExistence type="predicted"/>
<dbReference type="PANTHER" id="PTHR20935">
    <property type="entry name" value="PHOSPHOGLYCERATE MUTASE-RELATED"/>
    <property type="match status" value="1"/>
</dbReference>
<dbReference type="AlphaFoldDB" id="A0A545TH85"/>
<dbReference type="Pfam" id="PF00300">
    <property type="entry name" value="His_Phos_1"/>
    <property type="match status" value="2"/>
</dbReference>
<comment type="caution">
    <text evidence="2">The sequence shown here is derived from an EMBL/GenBank/DDBJ whole genome shotgun (WGS) entry which is preliminary data.</text>
</comment>
<accession>A0A545TH85</accession>
<gene>
    <name evidence="2" type="ORF">FLL45_01155</name>
</gene>